<gene>
    <name evidence="2" type="ORF">ACFFGY_00805</name>
</gene>
<proteinExistence type="predicted"/>
<keyword evidence="3" id="KW-1185">Reference proteome</keyword>
<dbReference type="EMBL" id="JBHLUN010000001">
    <property type="protein sequence ID" value="MFC0406766.1"/>
    <property type="molecule type" value="Genomic_DNA"/>
</dbReference>
<evidence type="ECO:0000313" key="2">
    <source>
        <dbReference type="EMBL" id="MFC0406766.1"/>
    </source>
</evidence>
<dbReference type="RefSeq" id="WP_377042451.1">
    <property type="nucleotide sequence ID" value="NZ_JBHLUN010000001.1"/>
</dbReference>
<dbReference type="InterPro" id="IPR036390">
    <property type="entry name" value="WH_DNA-bd_sf"/>
</dbReference>
<accession>A0ABV6JM24</accession>
<reference evidence="2 3" key="1">
    <citation type="submission" date="2024-09" db="EMBL/GenBank/DDBJ databases">
        <authorList>
            <person name="Sun Q."/>
            <person name="Mori K."/>
        </authorList>
    </citation>
    <scope>NUCLEOTIDE SEQUENCE [LARGE SCALE GENOMIC DNA]</scope>
    <source>
        <strain evidence="2 3">TBRC 5777</strain>
    </source>
</reference>
<evidence type="ECO:0000313" key="3">
    <source>
        <dbReference type="Proteomes" id="UP001589865"/>
    </source>
</evidence>
<feature type="domain" description="HTH iclR-type" evidence="1">
    <location>
        <begin position="25"/>
        <end position="63"/>
    </location>
</feature>
<dbReference type="SUPFAM" id="SSF46785">
    <property type="entry name" value="Winged helix' DNA-binding domain"/>
    <property type="match status" value="1"/>
</dbReference>
<dbReference type="Pfam" id="PF09339">
    <property type="entry name" value="HTH_IclR"/>
    <property type="match status" value="1"/>
</dbReference>
<comment type="caution">
    <text evidence="2">The sequence shown here is derived from an EMBL/GenBank/DDBJ whole genome shotgun (WGS) entry which is preliminary data.</text>
</comment>
<name>A0ABV6JM24_9PROT</name>
<evidence type="ECO:0000259" key="1">
    <source>
        <dbReference type="Pfam" id="PF09339"/>
    </source>
</evidence>
<dbReference type="InterPro" id="IPR005471">
    <property type="entry name" value="Tscrpt_reg_IclR_N"/>
</dbReference>
<sequence length="77" mass="8473">MTDEDAATGHLASQWVQTQQVIGVLLIQFQGHELPLSLTELAEQTGLRKSVLLRALAAAETRGDVVRVGDFTWRRGD</sequence>
<dbReference type="Gene3D" id="1.10.10.10">
    <property type="entry name" value="Winged helix-like DNA-binding domain superfamily/Winged helix DNA-binding domain"/>
    <property type="match status" value="1"/>
</dbReference>
<organism evidence="2 3">
    <name type="scientific">Roseomonas elaeocarpi</name>
    <dbReference type="NCBI Taxonomy" id="907779"/>
    <lineage>
        <taxon>Bacteria</taxon>
        <taxon>Pseudomonadati</taxon>
        <taxon>Pseudomonadota</taxon>
        <taxon>Alphaproteobacteria</taxon>
        <taxon>Acetobacterales</taxon>
        <taxon>Roseomonadaceae</taxon>
        <taxon>Roseomonas</taxon>
    </lineage>
</organism>
<dbReference type="InterPro" id="IPR036388">
    <property type="entry name" value="WH-like_DNA-bd_sf"/>
</dbReference>
<dbReference type="Proteomes" id="UP001589865">
    <property type="component" value="Unassembled WGS sequence"/>
</dbReference>
<protein>
    <recommendedName>
        <fullName evidence="1">HTH iclR-type domain-containing protein</fullName>
    </recommendedName>
</protein>